<keyword evidence="2" id="KW-1185">Reference proteome</keyword>
<sequence>MFYQLWMVHAQIDLQFIPLEFLLLSRAAEAIYTWGFTILCCELSLLSPNDNTKNIPPQICTNPPDWLRFNK</sequence>
<evidence type="ECO:0000313" key="2">
    <source>
        <dbReference type="Proteomes" id="UP001165960"/>
    </source>
</evidence>
<dbReference type="EMBL" id="QTSX02004288">
    <property type="protein sequence ID" value="KAJ9066479.1"/>
    <property type="molecule type" value="Genomic_DNA"/>
</dbReference>
<dbReference type="Proteomes" id="UP001165960">
    <property type="component" value="Unassembled WGS sequence"/>
</dbReference>
<reference evidence="1" key="1">
    <citation type="submission" date="2022-04" db="EMBL/GenBank/DDBJ databases">
        <title>Genome of the entomopathogenic fungus Entomophthora muscae.</title>
        <authorList>
            <person name="Elya C."/>
            <person name="Lovett B.R."/>
            <person name="Lee E."/>
            <person name="Macias A.M."/>
            <person name="Hajek A.E."/>
            <person name="De Bivort B.L."/>
            <person name="Kasson M.T."/>
            <person name="De Fine Licht H.H."/>
            <person name="Stajich J.E."/>
        </authorList>
    </citation>
    <scope>NUCLEOTIDE SEQUENCE</scope>
    <source>
        <strain evidence="1">Berkeley</strain>
    </source>
</reference>
<evidence type="ECO:0000313" key="1">
    <source>
        <dbReference type="EMBL" id="KAJ9066479.1"/>
    </source>
</evidence>
<gene>
    <name evidence="1" type="ORF">DSO57_1008969</name>
</gene>
<comment type="caution">
    <text evidence="1">The sequence shown here is derived from an EMBL/GenBank/DDBJ whole genome shotgun (WGS) entry which is preliminary data.</text>
</comment>
<proteinExistence type="predicted"/>
<protein>
    <submittedName>
        <fullName evidence="1">Uncharacterized protein</fullName>
    </submittedName>
</protein>
<name>A0ACC2SW22_9FUNG</name>
<accession>A0ACC2SW22</accession>
<organism evidence="1 2">
    <name type="scientific">Entomophthora muscae</name>
    <dbReference type="NCBI Taxonomy" id="34485"/>
    <lineage>
        <taxon>Eukaryota</taxon>
        <taxon>Fungi</taxon>
        <taxon>Fungi incertae sedis</taxon>
        <taxon>Zoopagomycota</taxon>
        <taxon>Entomophthoromycotina</taxon>
        <taxon>Entomophthoromycetes</taxon>
        <taxon>Entomophthorales</taxon>
        <taxon>Entomophthoraceae</taxon>
        <taxon>Entomophthora</taxon>
    </lineage>
</organism>